<dbReference type="InterPro" id="IPR029058">
    <property type="entry name" value="AB_hydrolase_fold"/>
</dbReference>
<dbReference type="Pfam" id="PF00561">
    <property type="entry name" value="Abhydrolase_1"/>
    <property type="match status" value="1"/>
</dbReference>
<evidence type="ECO:0000313" key="4">
    <source>
        <dbReference type="Proteomes" id="UP000658720"/>
    </source>
</evidence>
<evidence type="ECO:0000259" key="2">
    <source>
        <dbReference type="Pfam" id="PF00561"/>
    </source>
</evidence>
<accession>A0ABR9VW30</accession>
<comment type="caution">
    <text evidence="3">The sequence shown here is derived from an EMBL/GenBank/DDBJ whole genome shotgun (WGS) entry which is preliminary data.</text>
</comment>
<dbReference type="InterPro" id="IPR050266">
    <property type="entry name" value="AB_hydrolase_sf"/>
</dbReference>
<keyword evidence="4" id="KW-1185">Reference proteome</keyword>
<dbReference type="RefSeq" id="WP_194020943.1">
    <property type="nucleotide sequence ID" value="NZ_JADEVV010000069.1"/>
</dbReference>
<sequence length="283" mass="31736">MPTLDLLGFPHHYQQSGSGQRGSTPSLIFVHGWLLSHHYWLPLMEMLSGQYSCVGYDLRGFGESQSLDHPHSNYDLEAYGRDLVALLEKLNIEQAWLVGHSLGGSVAIWAAHLCPERVKGVICVNAGGGIYLKEEFEKFRTAGERLLDFRPPWLGKLPLLDLAFSRLMVQKPLARKWGKQRLLDFLRADQQAARGSLLESTTEAAVHLLPKLVAELPQPMYFLAGQNDRVMELQYVKYLASFHGLFAQLGTNVLEIEDCGHFAMLEQLPVVADKLQQILATSL</sequence>
<dbReference type="PANTHER" id="PTHR43798:SF31">
    <property type="entry name" value="AB HYDROLASE SUPERFAMILY PROTEIN YCLE"/>
    <property type="match status" value="1"/>
</dbReference>
<evidence type="ECO:0000313" key="3">
    <source>
        <dbReference type="EMBL" id="MBE9255553.1"/>
    </source>
</evidence>
<dbReference type="PRINTS" id="PR00111">
    <property type="entry name" value="ABHYDROLASE"/>
</dbReference>
<dbReference type="GO" id="GO:0016787">
    <property type="term" value="F:hydrolase activity"/>
    <property type="evidence" value="ECO:0007669"/>
    <property type="project" value="UniProtKB-KW"/>
</dbReference>
<evidence type="ECO:0000256" key="1">
    <source>
        <dbReference type="ARBA" id="ARBA00022801"/>
    </source>
</evidence>
<dbReference type="Proteomes" id="UP000658720">
    <property type="component" value="Unassembled WGS sequence"/>
</dbReference>
<dbReference type="InterPro" id="IPR000073">
    <property type="entry name" value="AB_hydrolase_1"/>
</dbReference>
<keyword evidence="1 3" id="KW-0378">Hydrolase</keyword>
<gene>
    <name evidence="3" type="ORF">IQ217_17265</name>
</gene>
<organism evidence="3 4">
    <name type="scientific">Synechocystis salina LEGE 00031</name>
    <dbReference type="NCBI Taxonomy" id="1828736"/>
    <lineage>
        <taxon>Bacteria</taxon>
        <taxon>Bacillati</taxon>
        <taxon>Cyanobacteriota</taxon>
        <taxon>Cyanophyceae</taxon>
        <taxon>Synechococcales</taxon>
        <taxon>Merismopediaceae</taxon>
        <taxon>Synechocystis</taxon>
    </lineage>
</organism>
<dbReference type="SUPFAM" id="SSF53474">
    <property type="entry name" value="alpha/beta-Hydrolases"/>
    <property type="match status" value="1"/>
</dbReference>
<dbReference type="Gene3D" id="3.40.50.1820">
    <property type="entry name" value="alpha/beta hydrolase"/>
    <property type="match status" value="1"/>
</dbReference>
<dbReference type="EMBL" id="JADEVV010000069">
    <property type="protein sequence ID" value="MBE9255553.1"/>
    <property type="molecule type" value="Genomic_DNA"/>
</dbReference>
<dbReference type="InterPro" id="IPR000639">
    <property type="entry name" value="Epox_hydrolase-like"/>
</dbReference>
<dbReference type="PRINTS" id="PR00412">
    <property type="entry name" value="EPOXHYDRLASE"/>
</dbReference>
<dbReference type="PANTHER" id="PTHR43798">
    <property type="entry name" value="MONOACYLGLYCEROL LIPASE"/>
    <property type="match status" value="1"/>
</dbReference>
<proteinExistence type="predicted"/>
<reference evidence="3 4" key="1">
    <citation type="submission" date="2020-10" db="EMBL/GenBank/DDBJ databases">
        <authorList>
            <person name="Castelo-Branco R."/>
            <person name="Eusebio N."/>
            <person name="Adriana R."/>
            <person name="Vieira A."/>
            <person name="Brugerolle De Fraissinette N."/>
            <person name="Rezende De Castro R."/>
            <person name="Schneider M.P."/>
            <person name="Vasconcelos V."/>
            <person name="Leao P.N."/>
        </authorList>
    </citation>
    <scope>NUCLEOTIDE SEQUENCE [LARGE SCALE GENOMIC DNA]</scope>
    <source>
        <strain evidence="3 4">LEGE 00031</strain>
    </source>
</reference>
<feature type="domain" description="AB hydrolase-1" evidence="2">
    <location>
        <begin position="25"/>
        <end position="266"/>
    </location>
</feature>
<protein>
    <submittedName>
        <fullName evidence="3">Alpha/beta hydrolase</fullName>
    </submittedName>
</protein>
<name>A0ABR9VW30_9SYNC</name>